<dbReference type="HOGENOM" id="CLU_146765_0_0_6"/>
<evidence type="ECO:0008006" key="4">
    <source>
        <dbReference type="Google" id="ProtNLM"/>
    </source>
</evidence>
<dbReference type="EMBL" id="CP002446">
    <property type="protein sequence ID" value="ADV27158.1"/>
    <property type="molecule type" value="Genomic_DNA"/>
</dbReference>
<accession>E6WT02</accession>
<dbReference type="OrthoDB" id="6054402at2"/>
<proteinExistence type="predicted"/>
<feature type="transmembrane region" description="Helical" evidence="1">
    <location>
        <begin position="25"/>
        <end position="44"/>
    </location>
</feature>
<evidence type="ECO:0000256" key="1">
    <source>
        <dbReference type="SAM" id="Phobius"/>
    </source>
</evidence>
<evidence type="ECO:0000313" key="3">
    <source>
        <dbReference type="Proteomes" id="UP000008632"/>
    </source>
</evidence>
<sequence length="149" mass="16333">MPSSPGSSPASAPFRLEWRPSRWPLLALLILGPLAAACVLLSAIPPLPGRLLALAAFAWGLWQARAHARRARRELVIDAQGTAFLDGEAAQAWMIRWRGPLAVVQLVDHGGRRQDLAWWPDTLPPPARRELRLAAARDHASLHTRAMAP</sequence>
<dbReference type="KEGG" id="psu:Psesu_1311"/>
<dbReference type="Pfam" id="PF07254">
    <property type="entry name" value="Cpta_toxin"/>
    <property type="match status" value="1"/>
</dbReference>
<name>E6WT02_PSEUU</name>
<reference evidence="2 3" key="1">
    <citation type="submission" date="2011-01" db="EMBL/GenBank/DDBJ databases">
        <title>Complete sequence of Pseudoxanthomonas suwonensis 11-1.</title>
        <authorList>
            <consortium name="US DOE Joint Genome Institute"/>
            <person name="Lucas S."/>
            <person name="Copeland A."/>
            <person name="Lapidus A."/>
            <person name="Cheng J.-F."/>
            <person name="Goodwin L."/>
            <person name="Pitluck S."/>
            <person name="Teshima H."/>
            <person name="Detter J.C."/>
            <person name="Han C."/>
            <person name="Tapia R."/>
            <person name="Land M."/>
            <person name="Hauser L."/>
            <person name="Kyrpides N."/>
            <person name="Ivanova N."/>
            <person name="Ovchinnikova G."/>
            <person name="Siebers A.K."/>
            <person name="Allgaier M."/>
            <person name="Thelen M.P."/>
            <person name="Hugenholtz P."/>
            <person name="Gladden J."/>
            <person name="Woyke T."/>
        </authorList>
    </citation>
    <scope>NUCLEOTIDE SEQUENCE [LARGE SCALE GENOMIC DNA]</scope>
    <source>
        <strain evidence="3">11-1</strain>
    </source>
</reference>
<keyword evidence="1" id="KW-0812">Transmembrane</keyword>
<evidence type="ECO:0000313" key="2">
    <source>
        <dbReference type="EMBL" id="ADV27158.1"/>
    </source>
</evidence>
<keyword evidence="1" id="KW-1133">Transmembrane helix</keyword>
<keyword evidence="3" id="KW-1185">Reference proteome</keyword>
<keyword evidence="1" id="KW-0472">Membrane</keyword>
<dbReference type="eggNOG" id="ENOG5031E0W">
    <property type="taxonomic scope" value="Bacteria"/>
</dbReference>
<dbReference type="AlphaFoldDB" id="E6WT02"/>
<dbReference type="InterPro" id="IPR009883">
    <property type="entry name" value="YgfX"/>
</dbReference>
<dbReference type="RefSeq" id="WP_013534987.1">
    <property type="nucleotide sequence ID" value="NC_014924.1"/>
</dbReference>
<organism evidence="2 3">
    <name type="scientific">Pseudoxanthomonas suwonensis (strain 11-1)</name>
    <dbReference type="NCBI Taxonomy" id="743721"/>
    <lineage>
        <taxon>Bacteria</taxon>
        <taxon>Pseudomonadati</taxon>
        <taxon>Pseudomonadota</taxon>
        <taxon>Gammaproteobacteria</taxon>
        <taxon>Lysobacterales</taxon>
        <taxon>Lysobacteraceae</taxon>
        <taxon>Pseudoxanthomonas</taxon>
    </lineage>
</organism>
<dbReference type="Proteomes" id="UP000008632">
    <property type="component" value="Chromosome"/>
</dbReference>
<dbReference type="STRING" id="743721.Psesu_1311"/>
<protein>
    <recommendedName>
        <fullName evidence="4">Toxin CptA</fullName>
    </recommendedName>
</protein>
<gene>
    <name evidence="2" type="ordered locus">Psesu_1311</name>
</gene>